<dbReference type="PANTHER" id="PTHR41259">
    <property type="entry name" value="DOUBLE-STRAND BREAK REPAIR RAD50 ATPASE, PUTATIVE-RELATED"/>
    <property type="match status" value="1"/>
</dbReference>
<name>A0AA35UV23_9PROT</name>
<sequence>MMRISRLDLLRYGHFENTSLDFPRREHDIHIVSGRNEAGKSTLLAAIGDFLFGFPHAVGQNWRFDAPMLRVGASLEVEGQTLGGIRRRGRDATLRDSLDNAAIDETPLQRNLQGLTRKDYERLWSLDHTRLREGGREMTSFGGDAGQQLLSAGFGLTGVHEVLRSLDEETGGLWKRGGRVDAINTARRQLQDAQKALRDGASMQEWKAANAKLNDLEARIAAFDATIAEQDRQGRHIERLRRVAPFLARRRSLMERLSGRETPLFSEMDEHAFEAARDALAQLRQNHRIEQNTLDALILQDEACQPDAAILADADAIERLRDRTLTAHEAIVALPAQRQTLATQEAALGELARVIGLPGDAAAIRARLPENASFKPLHDLLRERIQLDTRDDHARKILSDTERTAAITQAGTVPAEDAPPLEADSLRVLLERARSLGDLDAALTRGLSILDDACAQRDDALARLHPWSGSFETLRRMVLPDTETLGAAQKQSLTLEGRLATAEQETRLARQTLEKFEHERLQLAKRGAISTAQVADARRCRDEAWEAVLQALQTERRPGNEALEAVTRTLREADVLTDRRFAAAAEAAQLAQRERDIETASLSLRQAQETQEASLAALDVWNAAWARQCERDGLPALAPGPLAAWGARRFDAMEADRQVRALEQERTTRFSALTHATARLREAGVMIQPEASLADAIALAETHHRALAATEAARKEREKSREDAAAALAAARAEQALVTAARTTWDTRWAAACARVSLPAETTQDTLSRVEDARKLAHEILSLRQTIQTVEAARDSHANELAALAMRHGVPAGDAPTRLAALISRRGSALEDARHKAGLGQRLSAARDTLAALMARMQAQRTALAPFETRAGTTDPGALQAAIAASRETRDLLAERGTTEHELFTQGDGLPVSELDAQSADQTPDDLIAAQERLEAERQLHKNKREVLMHERVEARATLRRIEEVGGTTDAAADVQAALAEIGQKAALYINARLEAVILKRIVARQRSHSHNPLLQRASAFFHRLTLGRYASLSIVEDPTHELVAQLSDSERMVRVGQMSEGTADQLFLALRLAALDQDIARGRALPVLADDLFMTFDDARARAGLELLGDISRRTQVIFLTHHAHLAEMASDVLNVPPLDITGA</sequence>
<proteinExistence type="predicted"/>
<comment type="caution">
    <text evidence="3">The sequence shown here is derived from an EMBL/GenBank/DDBJ whole genome shotgun (WGS) entry which is preliminary data.</text>
</comment>
<evidence type="ECO:0000313" key="4">
    <source>
        <dbReference type="Proteomes" id="UP001176960"/>
    </source>
</evidence>
<protein>
    <submittedName>
        <fullName evidence="3">AAA family ATPase</fullName>
    </submittedName>
</protein>
<gene>
    <name evidence="3" type="ORF">LMG32879_000780</name>
</gene>
<dbReference type="Gene3D" id="3.40.50.300">
    <property type="entry name" value="P-loop containing nucleotide triphosphate hydrolases"/>
    <property type="match status" value="2"/>
</dbReference>
<reference evidence="3" key="1">
    <citation type="submission" date="2023-03" db="EMBL/GenBank/DDBJ databases">
        <authorList>
            <person name="Cleenwerck I."/>
        </authorList>
    </citation>
    <scope>NUCLEOTIDE SEQUENCE</scope>
    <source>
        <strain evidence="3">LMG 32879</strain>
    </source>
</reference>
<keyword evidence="1" id="KW-0175">Coiled coil</keyword>
<dbReference type="Pfam" id="PF13514">
    <property type="entry name" value="AAA_27"/>
    <property type="match status" value="1"/>
</dbReference>
<organism evidence="3 4">
    <name type="scientific">Brytella acorum</name>
    <dbReference type="NCBI Taxonomy" id="2959299"/>
    <lineage>
        <taxon>Bacteria</taxon>
        <taxon>Pseudomonadati</taxon>
        <taxon>Pseudomonadota</taxon>
        <taxon>Alphaproteobacteria</taxon>
        <taxon>Acetobacterales</taxon>
        <taxon>Acetobacteraceae</taxon>
        <taxon>Brytella</taxon>
    </lineage>
</organism>
<dbReference type="SUPFAM" id="SSF52540">
    <property type="entry name" value="P-loop containing nucleoside triphosphate hydrolases"/>
    <property type="match status" value="1"/>
</dbReference>
<feature type="domain" description="YhaN AAA" evidence="2">
    <location>
        <begin position="2"/>
        <end position="200"/>
    </location>
</feature>
<dbReference type="InterPro" id="IPR038734">
    <property type="entry name" value="YhaN_AAA"/>
</dbReference>
<feature type="coiled-coil region" evidence="1">
    <location>
        <begin position="485"/>
        <end position="519"/>
    </location>
</feature>
<keyword evidence="4" id="KW-1185">Reference proteome</keyword>
<evidence type="ECO:0000313" key="3">
    <source>
        <dbReference type="EMBL" id="CAI9119954.1"/>
    </source>
</evidence>
<dbReference type="Proteomes" id="UP001176960">
    <property type="component" value="Unassembled WGS sequence"/>
</dbReference>
<feature type="coiled-coil region" evidence="1">
    <location>
        <begin position="273"/>
        <end position="300"/>
    </location>
</feature>
<dbReference type="EMBL" id="CATKSH010000003">
    <property type="protein sequence ID" value="CAI9119954.1"/>
    <property type="molecule type" value="Genomic_DNA"/>
</dbReference>
<dbReference type="InterPro" id="IPR027417">
    <property type="entry name" value="P-loop_NTPase"/>
</dbReference>
<dbReference type="RefSeq" id="WP_289843477.1">
    <property type="nucleotide sequence ID" value="NZ_CATKSH010000003.1"/>
</dbReference>
<evidence type="ECO:0000256" key="1">
    <source>
        <dbReference type="SAM" id="Coils"/>
    </source>
</evidence>
<dbReference type="PANTHER" id="PTHR41259:SF1">
    <property type="entry name" value="DOUBLE-STRAND BREAK REPAIR RAD50 ATPASE, PUTATIVE-RELATED"/>
    <property type="match status" value="1"/>
</dbReference>
<dbReference type="AlphaFoldDB" id="A0AA35UV23"/>
<accession>A0AA35UV23</accession>
<evidence type="ECO:0000259" key="2">
    <source>
        <dbReference type="Pfam" id="PF13514"/>
    </source>
</evidence>